<feature type="transmembrane region" description="Helical" evidence="5">
    <location>
        <begin position="166"/>
        <end position="193"/>
    </location>
</feature>
<dbReference type="InterPro" id="IPR052527">
    <property type="entry name" value="Metal_cation-efflux_comp"/>
</dbReference>
<proteinExistence type="predicted"/>
<keyword evidence="6" id="KW-0489">Methyltransferase</keyword>
<evidence type="ECO:0000313" key="6">
    <source>
        <dbReference type="EMBL" id="KTC66714.1"/>
    </source>
</evidence>
<feature type="transmembrane region" description="Helical" evidence="5">
    <location>
        <begin position="32"/>
        <end position="51"/>
    </location>
</feature>
<feature type="transmembrane region" description="Helical" evidence="5">
    <location>
        <begin position="106"/>
        <end position="127"/>
    </location>
</feature>
<sequence>MILKLIIHTFLTLLIMAFFLFIPVGTLNWPSAWIFLLLQGGFGLAIGFWLAKHDPELLKERLSFVIQRGQKKWDKLVMILFSILQITWLPFIAFDVARSQTDMIPFLVKVLAAILIIIGFSIFYLVFKENTYASPVVKIQKVREHKIVTTGPYRYVRHPMYSGATLYFLGIPLLLGSWYGLFFTFFLTILLIIRAMLEEKALTEEFSNSYKEYVQRVHYRFIPFVY</sequence>
<dbReference type="Gene3D" id="1.20.120.1630">
    <property type="match status" value="1"/>
</dbReference>
<dbReference type="OrthoDB" id="5293276at2"/>
<dbReference type="RefSeq" id="WP_058461093.1">
    <property type="nucleotide sequence ID" value="NZ_CAAAIY010000020.1"/>
</dbReference>
<dbReference type="PATRIC" id="fig|447.4.peg.3872"/>
<dbReference type="PANTHER" id="PTHR43847:SF1">
    <property type="entry name" value="BLL3993 PROTEIN"/>
    <property type="match status" value="1"/>
</dbReference>
<keyword evidence="3 5" id="KW-1133">Transmembrane helix</keyword>
<evidence type="ECO:0000256" key="5">
    <source>
        <dbReference type="SAM" id="Phobius"/>
    </source>
</evidence>
<organism evidence="6 7">
    <name type="scientific">Legionella bozemanae</name>
    <name type="common">Fluoribacter bozemanae</name>
    <dbReference type="NCBI Taxonomy" id="447"/>
    <lineage>
        <taxon>Bacteria</taxon>
        <taxon>Pseudomonadati</taxon>
        <taxon>Pseudomonadota</taxon>
        <taxon>Gammaproteobacteria</taxon>
        <taxon>Legionellales</taxon>
        <taxon>Legionellaceae</taxon>
        <taxon>Legionella</taxon>
    </lineage>
</organism>
<evidence type="ECO:0000256" key="4">
    <source>
        <dbReference type="ARBA" id="ARBA00023136"/>
    </source>
</evidence>
<feature type="transmembrane region" description="Helical" evidence="5">
    <location>
        <begin position="76"/>
        <end position="94"/>
    </location>
</feature>
<dbReference type="Pfam" id="PF04191">
    <property type="entry name" value="PEMT"/>
    <property type="match status" value="1"/>
</dbReference>
<dbReference type="GO" id="GO:0032259">
    <property type="term" value="P:methylation"/>
    <property type="evidence" value="ECO:0007669"/>
    <property type="project" value="UniProtKB-KW"/>
</dbReference>
<dbReference type="AlphaFoldDB" id="A0A0W0R6Q1"/>
<keyword evidence="4 5" id="KW-0472">Membrane</keyword>
<feature type="transmembrane region" description="Helical" evidence="5">
    <location>
        <begin position="6"/>
        <end position="25"/>
    </location>
</feature>
<evidence type="ECO:0000256" key="2">
    <source>
        <dbReference type="ARBA" id="ARBA00022692"/>
    </source>
</evidence>
<gene>
    <name evidence="6" type="ORF">Lboz_3609</name>
</gene>
<dbReference type="GO" id="GO:0012505">
    <property type="term" value="C:endomembrane system"/>
    <property type="evidence" value="ECO:0007669"/>
    <property type="project" value="UniProtKB-SubCell"/>
</dbReference>
<dbReference type="InterPro" id="IPR007318">
    <property type="entry name" value="Phopholipid_MeTrfase"/>
</dbReference>
<dbReference type="Proteomes" id="UP000054695">
    <property type="component" value="Unassembled WGS sequence"/>
</dbReference>
<reference evidence="6 7" key="1">
    <citation type="submission" date="2015-11" db="EMBL/GenBank/DDBJ databases">
        <title>Genomic analysis of 38 Legionella species identifies large and diverse effector repertoires.</title>
        <authorList>
            <person name="Burstein D."/>
            <person name="Amaro F."/>
            <person name="Zusman T."/>
            <person name="Lifshitz Z."/>
            <person name="Cohen O."/>
            <person name="Gilbert J.A."/>
            <person name="Pupko T."/>
            <person name="Shuman H.A."/>
            <person name="Segal G."/>
        </authorList>
    </citation>
    <scope>NUCLEOTIDE SEQUENCE [LARGE SCALE GENOMIC DNA]</scope>
    <source>
        <strain evidence="6 7">WIGA</strain>
    </source>
</reference>
<dbReference type="EMBL" id="LNXU01000060">
    <property type="protein sequence ID" value="KTC66714.1"/>
    <property type="molecule type" value="Genomic_DNA"/>
</dbReference>
<keyword evidence="7" id="KW-1185">Reference proteome</keyword>
<comment type="subcellular location">
    <subcellularLocation>
        <location evidence="1">Endomembrane system</location>
        <topology evidence="1">Multi-pass membrane protein</topology>
    </subcellularLocation>
</comment>
<dbReference type="PANTHER" id="PTHR43847">
    <property type="entry name" value="BLL3993 PROTEIN"/>
    <property type="match status" value="1"/>
</dbReference>
<dbReference type="PROSITE" id="PS50244">
    <property type="entry name" value="S5A_REDUCTASE"/>
    <property type="match status" value="1"/>
</dbReference>
<keyword evidence="6" id="KW-0808">Transferase</keyword>
<protein>
    <submittedName>
        <fullName evidence="6">Isoprenylcysteine carboxyl methyltransferase (ICMT) family protein</fullName>
    </submittedName>
</protein>
<name>A0A0W0R6Q1_LEGBO</name>
<evidence type="ECO:0000313" key="7">
    <source>
        <dbReference type="Proteomes" id="UP000054695"/>
    </source>
</evidence>
<evidence type="ECO:0000256" key="3">
    <source>
        <dbReference type="ARBA" id="ARBA00022989"/>
    </source>
</evidence>
<comment type="caution">
    <text evidence="6">The sequence shown here is derived from an EMBL/GenBank/DDBJ whole genome shotgun (WGS) entry which is preliminary data.</text>
</comment>
<accession>A0A0W0R6Q1</accession>
<dbReference type="GO" id="GO:0008168">
    <property type="term" value="F:methyltransferase activity"/>
    <property type="evidence" value="ECO:0007669"/>
    <property type="project" value="UniProtKB-KW"/>
</dbReference>
<keyword evidence="2 5" id="KW-0812">Transmembrane</keyword>
<dbReference type="STRING" id="447.Lboz_3609"/>
<evidence type="ECO:0000256" key="1">
    <source>
        <dbReference type="ARBA" id="ARBA00004127"/>
    </source>
</evidence>